<dbReference type="InterPro" id="IPR029787">
    <property type="entry name" value="Nucleotide_cyclase"/>
</dbReference>
<dbReference type="Proteomes" id="UP000321363">
    <property type="component" value="Unassembled WGS sequence"/>
</dbReference>
<dbReference type="SUPFAM" id="SSF55073">
    <property type="entry name" value="Nucleotide cyclase"/>
    <property type="match status" value="1"/>
</dbReference>
<dbReference type="InterPro" id="IPR001633">
    <property type="entry name" value="EAL_dom"/>
</dbReference>
<accession>A0A5C6VWH3</accession>
<reference evidence="4 5" key="1">
    <citation type="journal article" date="2005" name="Int. J. Syst. Evol. Microbiol.">
        <title>Bacillus litoralis sp. nov., isolated from a tidal flat of the Yellow Sea in Korea.</title>
        <authorList>
            <person name="Yoon J.H."/>
            <person name="Oh T.K."/>
        </authorList>
    </citation>
    <scope>NUCLEOTIDE SEQUENCE [LARGE SCALE GENOMIC DNA]</scope>
    <source>
        <strain evidence="4 5">SW-211</strain>
    </source>
</reference>
<dbReference type="InterPro" id="IPR000160">
    <property type="entry name" value="GGDEF_dom"/>
</dbReference>
<dbReference type="InterPro" id="IPR000014">
    <property type="entry name" value="PAS"/>
</dbReference>
<dbReference type="PROSITE" id="PS50887">
    <property type="entry name" value="GGDEF"/>
    <property type="match status" value="1"/>
</dbReference>
<feature type="domain" description="PAC" evidence="1">
    <location>
        <begin position="86"/>
        <end position="140"/>
    </location>
</feature>
<dbReference type="CDD" id="cd01948">
    <property type="entry name" value="EAL"/>
    <property type="match status" value="1"/>
</dbReference>
<evidence type="ECO:0000259" key="3">
    <source>
        <dbReference type="PROSITE" id="PS50887"/>
    </source>
</evidence>
<dbReference type="InterPro" id="IPR035919">
    <property type="entry name" value="EAL_sf"/>
</dbReference>
<dbReference type="SMART" id="SM00086">
    <property type="entry name" value="PAC"/>
    <property type="match status" value="1"/>
</dbReference>
<dbReference type="Pfam" id="PF00990">
    <property type="entry name" value="GGDEF"/>
    <property type="match status" value="1"/>
</dbReference>
<dbReference type="NCBIfam" id="TIGR00229">
    <property type="entry name" value="sensory_box"/>
    <property type="match status" value="1"/>
</dbReference>
<comment type="caution">
    <text evidence="4">The sequence shown here is derived from an EMBL/GenBank/DDBJ whole genome shotgun (WGS) entry which is preliminary data.</text>
</comment>
<dbReference type="FunFam" id="3.30.70.270:FF:000001">
    <property type="entry name" value="Diguanylate cyclase domain protein"/>
    <property type="match status" value="1"/>
</dbReference>
<evidence type="ECO:0000259" key="1">
    <source>
        <dbReference type="PROSITE" id="PS50113"/>
    </source>
</evidence>
<dbReference type="OrthoDB" id="9759607at2"/>
<sequence>MKHSYLEDQLKLALKNLKDIEFALNEASIVAITDHHGNINYVNKKFCVLSQYSHAELIGQNHRIINSGYHSRDFFNSMWKTISNGRTWHGEIKNKAKDGSYYWVDTTIVPFLDDDGKPYQYISIRNEITSRKEFEEEIKFLAYYDSLTKLPNRNLMEKHFHTIVSYKEREKPLALLFIDLDRFKKINDTFGHSIGDRLLEKVAERLQHIFGDTAFVSRLGGDEFILLFDQIDQKTVIKLANKVLVKMIEPFELNKHKIIVTTSIGISFATPDDIRNYSSTAEFIETLIQQADIAMYHAKQQGGNRAQFNNPTINAAVKRTFNLENELQHALENEEFFIHYQPIVDLQNKDIVELEALLRWENSKYGYISPDEFIPILEETGLIRKVGKWILKTVSEQINSWHKQDIHLSKVAVNISPIQFNDENFIRDLHEILQETQLNPKYLNFEITENVLYDFNKSLDILYKLHNLHINISIDDFGTGYSSLSYLKFLPIDTIKIDKSFIDNLDEDGKMIVQSIITMGKNLHYTLIAEGIETEKQLEFLKMLGCERGQGYLFSTPLSTDAVTRLLGRNSVTKHLL</sequence>
<name>A0A5C6VWH3_9BACI</name>
<dbReference type="PROSITE" id="PS50113">
    <property type="entry name" value="PAC"/>
    <property type="match status" value="1"/>
</dbReference>
<proteinExistence type="predicted"/>
<dbReference type="RefSeq" id="WP_146949996.1">
    <property type="nucleotide sequence ID" value="NZ_VOQF01000012.1"/>
</dbReference>
<feature type="domain" description="GGDEF" evidence="3">
    <location>
        <begin position="171"/>
        <end position="311"/>
    </location>
</feature>
<dbReference type="SUPFAM" id="SSF141868">
    <property type="entry name" value="EAL domain-like"/>
    <property type="match status" value="1"/>
</dbReference>
<dbReference type="AlphaFoldDB" id="A0A5C6VWH3"/>
<dbReference type="Gene3D" id="3.30.450.20">
    <property type="entry name" value="PAS domain"/>
    <property type="match status" value="1"/>
</dbReference>
<dbReference type="PANTHER" id="PTHR44757:SF2">
    <property type="entry name" value="BIOFILM ARCHITECTURE MAINTENANCE PROTEIN MBAA"/>
    <property type="match status" value="1"/>
</dbReference>
<dbReference type="InterPro" id="IPR035965">
    <property type="entry name" value="PAS-like_dom_sf"/>
</dbReference>
<feature type="domain" description="EAL" evidence="2">
    <location>
        <begin position="320"/>
        <end position="571"/>
    </location>
</feature>
<dbReference type="Gene3D" id="3.20.20.450">
    <property type="entry name" value="EAL domain"/>
    <property type="match status" value="1"/>
</dbReference>
<dbReference type="CDD" id="cd00130">
    <property type="entry name" value="PAS"/>
    <property type="match status" value="1"/>
</dbReference>
<dbReference type="EMBL" id="VOQF01000012">
    <property type="protein sequence ID" value="TXC89330.1"/>
    <property type="molecule type" value="Genomic_DNA"/>
</dbReference>
<dbReference type="SUPFAM" id="SSF55785">
    <property type="entry name" value="PYP-like sensor domain (PAS domain)"/>
    <property type="match status" value="1"/>
</dbReference>
<evidence type="ECO:0000259" key="2">
    <source>
        <dbReference type="PROSITE" id="PS50883"/>
    </source>
</evidence>
<dbReference type="SMART" id="SM00052">
    <property type="entry name" value="EAL"/>
    <property type="match status" value="1"/>
</dbReference>
<dbReference type="PROSITE" id="PS50883">
    <property type="entry name" value="EAL"/>
    <property type="match status" value="1"/>
</dbReference>
<dbReference type="InterPro" id="IPR052155">
    <property type="entry name" value="Biofilm_reg_signaling"/>
</dbReference>
<evidence type="ECO:0000313" key="5">
    <source>
        <dbReference type="Proteomes" id="UP000321363"/>
    </source>
</evidence>
<dbReference type="Gene3D" id="3.30.70.270">
    <property type="match status" value="1"/>
</dbReference>
<dbReference type="Pfam" id="PF00563">
    <property type="entry name" value="EAL"/>
    <property type="match status" value="1"/>
</dbReference>
<organism evidence="4 5">
    <name type="scientific">Metabacillus litoralis</name>
    <dbReference type="NCBI Taxonomy" id="152268"/>
    <lineage>
        <taxon>Bacteria</taxon>
        <taxon>Bacillati</taxon>
        <taxon>Bacillota</taxon>
        <taxon>Bacilli</taxon>
        <taxon>Bacillales</taxon>
        <taxon>Bacillaceae</taxon>
        <taxon>Metabacillus</taxon>
    </lineage>
</organism>
<keyword evidence="5" id="KW-1185">Reference proteome</keyword>
<dbReference type="InterPro" id="IPR043128">
    <property type="entry name" value="Rev_trsase/Diguanyl_cyclase"/>
</dbReference>
<dbReference type="InterPro" id="IPR001610">
    <property type="entry name" value="PAC"/>
</dbReference>
<dbReference type="InterPro" id="IPR000700">
    <property type="entry name" value="PAS-assoc_C"/>
</dbReference>
<dbReference type="PANTHER" id="PTHR44757">
    <property type="entry name" value="DIGUANYLATE CYCLASE DGCP"/>
    <property type="match status" value="1"/>
</dbReference>
<dbReference type="Pfam" id="PF13426">
    <property type="entry name" value="PAS_9"/>
    <property type="match status" value="1"/>
</dbReference>
<gene>
    <name evidence="4" type="ORF">FS935_17805</name>
</gene>
<dbReference type="SMART" id="SM00267">
    <property type="entry name" value="GGDEF"/>
    <property type="match status" value="1"/>
</dbReference>
<evidence type="ECO:0000313" key="4">
    <source>
        <dbReference type="EMBL" id="TXC89330.1"/>
    </source>
</evidence>
<dbReference type="NCBIfam" id="TIGR00254">
    <property type="entry name" value="GGDEF"/>
    <property type="match status" value="1"/>
</dbReference>
<dbReference type="CDD" id="cd01949">
    <property type="entry name" value="GGDEF"/>
    <property type="match status" value="1"/>
</dbReference>
<protein>
    <submittedName>
        <fullName evidence="4">EAL domain-containing protein</fullName>
    </submittedName>
</protein>